<dbReference type="OrthoDB" id="3270804at2759"/>
<reference evidence="3" key="2">
    <citation type="submission" date="2015-01" db="EMBL/GenBank/DDBJ databases">
        <title>Evolutionary Origins and Diversification of the Mycorrhizal Mutualists.</title>
        <authorList>
            <consortium name="DOE Joint Genome Institute"/>
            <consortium name="Mycorrhizal Genomics Consortium"/>
            <person name="Kohler A."/>
            <person name="Kuo A."/>
            <person name="Nagy L.G."/>
            <person name="Floudas D."/>
            <person name="Copeland A."/>
            <person name="Barry K.W."/>
            <person name="Cichocki N."/>
            <person name="Veneault-Fourrey C."/>
            <person name="LaButti K."/>
            <person name="Lindquist E.A."/>
            <person name="Lipzen A."/>
            <person name="Lundell T."/>
            <person name="Morin E."/>
            <person name="Murat C."/>
            <person name="Riley R."/>
            <person name="Ohm R."/>
            <person name="Sun H."/>
            <person name="Tunlid A."/>
            <person name="Henrissat B."/>
            <person name="Grigoriev I.V."/>
            <person name="Hibbett D.S."/>
            <person name="Martin F."/>
        </authorList>
    </citation>
    <scope>NUCLEOTIDE SEQUENCE [LARGE SCALE GENOMIC DNA]</scope>
    <source>
        <strain evidence="3">LaAM-08-1</strain>
    </source>
</reference>
<gene>
    <name evidence="2" type="ORF">K443DRAFT_14842</name>
</gene>
<evidence type="ECO:0000313" key="3">
    <source>
        <dbReference type="Proteomes" id="UP000054477"/>
    </source>
</evidence>
<sequence>MAAAACYTDNAIIASVALPELADLTAAVADMALDANNSEREDEGDDDNGSSYHVPASTEVGPFCVVTCGLQVGIFAGWTNTSPLITSVSKAVFCRVASVHKGHIRMQQAGFINQFQM</sequence>
<proteinExistence type="predicted"/>
<evidence type="ECO:0000313" key="2">
    <source>
        <dbReference type="EMBL" id="KIJ90909.1"/>
    </source>
</evidence>
<dbReference type="Proteomes" id="UP000054477">
    <property type="component" value="Unassembled WGS sequence"/>
</dbReference>
<accession>A0A0C9WHB6</accession>
<name>A0A0C9WHB6_9AGAR</name>
<dbReference type="AlphaFoldDB" id="A0A0C9WHB6"/>
<reference evidence="2 3" key="1">
    <citation type="submission" date="2014-04" db="EMBL/GenBank/DDBJ databases">
        <authorList>
            <consortium name="DOE Joint Genome Institute"/>
            <person name="Kuo A."/>
            <person name="Kohler A."/>
            <person name="Nagy L.G."/>
            <person name="Floudas D."/>
            <person name="Copeland A."/>
            <person name="Barry K.W."/>
            <person name="Cichocki N."/>
            <person name="Veneault-Fourrey C."/>
            <person name="LaButti K."/>
            <person name="Lindquist E.A."/>
            <person name="Lipzen A."/>
            <person name="Lundell T."/>
            <person name="Morin E."/>
            <person name="Murat C."/>
            <person name="Sun H."/>
            <person name="Tunlid A."/>
            <person name="Henrissat B."/>
            <person name="Grigoriev I.V."/>
            <person name="Hibbett D.S."/>
            <person name="Martin F."/>
            <person name="Nordberg H.P."/>
            <person name="Cantor M.N."/>
            <person name="Hua S.X."/>
        </authorList>
    </citation>
    <scope>NUCLEOTIDE SEQUENCE [LARGE SCALE GENOMIC DNA]</scope>
    <source>
        <strain evidence="2 3">LaAM-08-1</strain>
    </source>
</reference>
<dbReference type="HOGENOM" id="CLU_2085220_0_0_1"/>
<evidence type="ECO:0000256" key="1">
    <source>
        <dbReference type="SAM" id="MobiDB-lite"/>
    </source>
</evidence>
<keyword evidence="3" id="KW-1185">Reference proteome</keyword>
<feature type="region of interest" description="Disordered" evidence="1">
    <location>
        <begin position="35"/>
        <end position="54"/>
    </location>
</feature>
<organism evidence="2 3">
    <name type="scientific">Laccaria amethystina LaAM-08-1</name>
    <dbReference type="NCBI Taxonomy" id="1095629"/>
    <lineage>
        <taxon>Eukaryota</taxon>
        <taxon>Fungi</taxon>
        <taxon>Dikarya</taxon>
        <taxon>Basidiomycota</taxon>
        <taxon>Agaricomycotina</taxon>
        <taxon>Agaricomycetes</taxon>
        <taxon>Agaricomycetidae</taxon>
        <taxon>Agaricales</taxon>
        <taxon>Agaricineae</taxon>
        <taxon>Hydnangiaceae</taxon>
        <taxon>Laccaria</taxon>
    </lineage>
</organism>
<protein>
    <submittedName>
        <fullName evidence="2">Uncharacterized protein</fullName>
    </submittedName>
</protein>
<dbReference type="EMBL" id="KN839086">
    <property type="protein sequence ID" value="KIJ90909.1"/>
    <property type="molecule type" value="Genomic_DNA"/>
</dbReference>